<dbReference type="AlphaFoldDB" id="A0AAV4BG34"/>
<name>A0AAV4BG34_9GAST</name>
<accession>A0AAV4BG34</accession>
<proteinExistence type="predicted"/>
<keyword evidence="2" id="KW-1185">Reference proteome</keyword>
<sequence>MNGLQEEKRHKNLSLYPETDEFTQQQLTGSKQFYSLFVMCFGLNRAPMETLVRHVALPPGMRNQTLDKGYAHQGQSHVVLRSVDTRTKTP</sequence>
<protein>
    <submittedName>
        <fullName evidence="1">Uncharacterized protein</fullName>
    </submittedName>
</protein>
<organism evidence="1 2">
    <name type="scientific">Plakobranchus ocellatus</name>
    <dbReference type="NCBI Taxonomy" id="259542"/>
    <lineage>
        <taxon>Eukaryota</taxon>
        <taxon>Metazoa</taxon>
        <taxon>Spiralia</taxon>
        <taxon>Lophotrochozoa</taxon>
        <taxon>Mollusca</taxon>
        <taxon>Gastropoda</taxon>
        <taxon>Heterobranchia</taxon>
        <taxon>Euthyneura</taxon>
        <taxon>Panpulmonata</taxon>
        <taxon>Sacoglossa</taxon>
        <taxon>Placobranchoidea</taxon>
        <taxon>Plakobranchidae</taxon>
        <taxon>Plakobranchus</taxon>
    </lineage>
</organism>
<evidence type="ECO:0000313" key="1">
    <source>
        <dbReference type="EMBL" id="GFO18352.1"/>
    </source>
</evidence>
<dbReference type="Proteomes" id="UP000735302">
    <property type="component" value="Unassembled WGS sequence"/>
</dbReference>
<evidence type="ECO:0000313" key="2">
    <source>
        <dbReference type="Proteomes" id="UP000735302"/>
    </source>
</evidence>
<dbReference type="EMBL" id="BLXT01004946">
    <property type="protein sequence ID" value="GFO18352.1"/>
    <property type="molecule type" value="Genomic_DNA"/>
</dbReference>
<reference evidence="1 2" key="1">
    <citation type="journal article" date="2021" name="Elife">
        <title>Chloroplast acquisition without the gene transfer in kleptoplastic sea slugs, Plakobranchus ocellatus.</title>
        <authorList>
            <person name="Maeda T."/>
            <person name="Takahashi S."/>
            <person name="Yoshida T."/>
            <person name="Shimamura S."/>
            <person name="Takaki Y."/>
            <person name="Nagai Y."/>
            <person name="Toyoda A."/>
            <person name="Suzuki Y."/>
            <person name="Arimoto A."/>
            <person name="Ishii H."/>
            <person name="Satoh N."/>
            <person name="Nishiyama T."/>
            <person name="Hasebe M."/>
            <person name="Maruyama T."/>
            <person name="Minagawa J."/>
            <person name="Obokata J."/>
            <person name="Shigenobu S."/>
        </authorList>
    </citation>
    <scope>NUCLEOTIDE SEQUENCE [LARGE SCALE GENOMIC DNA]</scope>
</reference>
<gene>
    <name evidence="1" type="ORF">PoB_004485700</name>
</gene>
<comment type="caution">
    <text evidence="1">The sequence shown here is derived from an EMBL/GenBank/DDBJ whole genome shotgun (WGS) entry which is preliminary data.</text>
</comment>